<dbReference type="PANTHER" id="PTHR43834">
    <property type="entry name" value="GTPASE DER"/>
    <property type="match status" value="1"/>
</dbReference>
<dbReference type="PANTHER" id="PTHR43834:SF2">
    <property type="entry name" value="GTPASE DER"/>
    <property type="match status" value="1"/>
</dbReference>
<name>A0A392N8N3_9FABA</name>
<evidence type="ECO:0000313" key="3">
    <source>
        <dbReference type="EMBL" id="MCH96146.1"/>
    </source>
</evidence>
<sequence>IIVAASEVEKERSRRLGTSILNQVVLEAVTFKPPPRTRGGKRGRVYYCTQVFTSCNGSAYPRDPSVELYALAAIRPPTFVFFVNDAKLFPETYRRFMEKQLRSNAGFPGTPIRLLWRSRKKMEKDEGKKVTRTKENRAPHRRKLISATQ</sequence>
<dbReference type="Pfam" id="PF14714">
    <property type="entry name" value="KH_dom-like"/>
    <property type="match status" value="2"/>
</dbReference>
<dbReference type="InterPro" id="IPR015946">
    <property type="entry name" value="KH_dom-like_a/b"/>
</dbReference>
<feature type="compositionally biased region" description="Basic and acidic residues" evidence="1">
    <location>
        <begin position="122"/>
        <end position="138"/>
    </location>
</feature>
<evidence type="ECO:0000313" key="4">
    <source>
        <dbReference type="Proteomes" id="UP000265520"/>
    </source>
</evidence>
<dbReference type="EMBL" id="LXQA010031630">
    <property type="protein sequence ID" value="MCH96146.1"/>
    <property type="molecule type" value="Genomic_DNA"/>
</dbReference>
<dbReference type="SUPFAM" id="SSF82653">
    <property type="entry name" value="Probable GTPase Der, C-terminal domain"/>
    <property type="match status" value="1"/>
</dbReference>
<keyword evidence="4" id="KW-1185">Reference proteome</keyword>
<feature type="non-terminal residue" evidence="3">
    <location>
        <position position="1"/>
    </location>
</feature>
<dbReference type="GO" id="GO:0009507">
    <property type="term" value="C:chloroplast"/>
    <property type="evidence" value="ECO:0007669"/>
    <property type="project" value="TreeGrafter"/>
</dbReference>
<protein>
    <submittedName>
        <fullName evidence="3">GTPase Der-like</fullName>
    </submittedName>
</protein>
<feature type="domain" description="GTPase Der C-terminal KH-domain-like" evidence="2">
    <location>
        <begin position="72"/>
        <end position="117"/>
    </location>
</feature>
<organism evidence="3 4">
    <name type="scientific">Trifolium medium</name>
    <dbReference type="NCBI Taxonomy" id="97028"/>
    <lineage>
        <taxon>Eukaryota</taxon>
        <taxon>Viridiplantae</taxon>
        <taxon>Streptophyta</taxon>
        <taxon>Embryophyta</taxon>
        <taxon>Tracheophyta</taxon>
        <taxon>Spermatophyta</taxon>
        <taxon>Magnoliopsida</taxon>
        <taxon>eudicotyledons</taxon>
        <taxon>Gunneridae</taxon>
        <taxon>Pentapetalae</taxon>
        <taxon>rosids</taxon>
        <taxon>fabids</taxon>
        <taxon>Fabales</taxon>
        <taxon>Fabaceae</taxon>
        <taxon>Papilionoideae</taxon>
        <taxon>50 kb inversion clade</taxon>
        <taxon>NPAAA clade</taxon>
        <taxon>Hologalegina</taxon>
        <taxon>IRL clade</taxon>
        <taxon>Trifolieae</taxon>
        <taxon>Trifolium</taxon>
    </lineage>
</organism>
<accession>A0A392N8N3</accession>
<reference evidence="3 4" key="1">
    <citation type="journal article" date="2018" name="Front. Plant Sci.">
        <title>Red Clover (Trifolium pratense) and Zigzag Clover (T. medium) - A Picture of Genomic Similarities and Differences.</title>
        <authorList>
            <person name="Dluhosova J."/>
            <person name="Istvanek J."/>
            <person name="Nedelnik J."/>
            <person name="Repkova J."/>
        </authorList>
    </citation>
    <scope>NUCLEOTIDE SEQUENCE [LARGE SCALE GENOMIC DNA]</scope>
    <source>
        <strain evidence="4">cv. 10/8</strain>
        <tissue evidence="3">Leaf</tissue>
    </source>
</reference>
<proteinExistence type="predicted"/>
<comment type="caution">
    <text evidence="3">The sequence shown here is derived from an EMBL/GenBank/DDBJ whole genome shotgun (WGS) entry which is preliminary data.</text>
</comment>
<feature type="region of interest" description="Disordered" evidence="1">
    <location>
        <begin position="121"/>
        <end position="149"/>
    </location>
</feature>
<dbReference type="Proteomes" id="UP000265520">
    <property type="component" value="Unassembled WGS sequence"/>
</dbReference>
<evidence type="ECO:0000259" key="2">
    <source>
        <dbReference type="Pfam" id="PF14714"/>
    </source>
</evidence>
<dbReference type="Gene3D" id="3.30.300.20">
    <property type="match status" value="1"/>
</dbReference>
<dbReference type="AlphaFoldDB" id="A0A392N8N3"/>
<feature type="compositionally biased region" description="Basic residues" evidence="1">
    <location>
        <begin position="139"/>
        <end position="149"/>
    </location>
</feature>
<dbReference type="InterPro" id="IPR032859">
    <property type="entry name" value="KH_dom-like"/>
</dbReference>
<evidence type="ECO:0000256" key="1">
    <source>
        <dbReference type="SAM" id="MobiDB-lite"/>
    </source>
</evidence>
<feature type="domain" description="GTPase Der C-terminal KH-domain-like" evidence="2">
    <location>
        <begin position="15"/>
        <end position="53"/>
    </location>
</feature>